<dbReference type="EMBL" id="JACIBY010000021">
    <property type="protein sequence ID" value="MBB3841841.1"/>
    <property type="molecule type" value="Genomic_DNA"/>
</dbReference>
<sequence length="257" mass="29803">MKKIYFFLAITCWLMGCGNNPSPLNNIGPKISEIRENGKLQMAFLYNKQGYATEIQKYYSDGRNVWESWRYEYDGSRVVKQEYWSSHPLHLSTFPAPGKPLALQWATKYEYASNQPYPSKIITYSMNNPKEVSSYQLNSYDNSGRLLKSERFTPDGQTNGVSVYEYDQRGNLLFWGGSYWEYDAKPSPLRKLNVPYWNPSWPSPNNVTANFGLDASGNKANVWRYEYTYDAVSGFPATYKLYVDNKFMADGEYVYEP</sequence>
<dbReference type="RefSeq" id="WP_183979778.1">
    <property type="nucleotide sequence ID" value="NZ_JACIBY010000021.1"/>
</dbReference>
<accession>A0A7W5ZTK6</accession>
<dbReference type="PROSITE" id="PS51257">
    <property type="entry name" value="PROKAR_LIPOPROTEIN"/>
    <property type="match status" value="1"/>
</dbReference>
<name>A0A7W5ZTK6_9BACT</name>
<dbReference type="Proteomes" id="UP000541352">
    <property type="component" value="Unassembled WGS sequence"/>
</dbReference>
<organism evidence="1 2">
    <name type="scientific">Runella defluvii</name>
    <dbReference type="NCBI Taxonomy" id="370973"/>
    <lineage>
        <taxon>Bacteria</taxon>
        <taxon>Pseudomonadati</taxon>
        <taxon>Bacteroidota</taxon>
        <taxon>Cytophagia</taxon>
        <taxon>Cytophagales</taxon>
        <taxon>Spirosomataceae</taxon>
        <taxon>Runella</taxon>
    </lineage>
</organism>
<protein>
    <submittedName>
        <fullName evidence="1">Uncharacterized protein</fullName>
    </submittedName>
</protein>
<comment type="caution">
    <text evidence="1">The sequence shown here is derived from an EMBL/GenBank/DDBJ whole genome shotgun (WGS) entry which is preliminary data.</text>
</comment>
<gene>
    <name evidence="1" type="ORF">FHS57_005870</name>
</gene>
<proteinExistence type="predicted"/>
<keyword evidence="2" id="KW-1185">Reference proteome</keyword>
<reference evidence="1 2" key="1">
    <citation type="submission" date="2020-08" db="EMBL/GenBank/DDBJ databases">
        <title>Genomic Encyclopedia of Type Strains, Phase IV (KMG-IV): sequencing the most valuable type-strain genomes for metagenomic binning, comparative biology and taxonomic classification.</title>
        <authorList>
            <person name="Goeker M."/>
        </authorList>
    </citation>
    <scope>NUCLEOTIDE SEQUENCE [LARGE SCALE GENOMIC DNA]</scope>
    <source>
        <strain evidence="1 2">DSM 17976</strain>
    </source>
</reference>
<evidence type="ECO:0000313" key="2">
    <source>
        <dbReference type="Proteomes" id="UP000541352"/>
    </source>
</evidence>
<evidence type="ECO:0000313" key="1">
    <source>
        <dbReference type="EMBL" id="MBB3841841.1"/>
    </source>
</evidence>
<dbReference type="AlphaFoldDB" id="A0A7W5ZTK6"/>